<dbReference type="PROSITE" id="PS50240">
    <property type="entry name" value="TRYPSIN_DOM"/>
    <property type="match status" value="1"/>
</dbReference>
<dbReference type="InterPro" id="IPR018114">
    <property type="entry name" value="TRYPSIN_HIS"/>
</dbReference>
<dbReference type="GO" id="GO:0006508">
    <property type="term" value="P:proteolysis"/>
    <property type="evidence" value="ECO:0007669"/>
    <property type="project" value="UniProtKB-KW"/>
</dbReference>
<keyword evidence="2" id="KW-0378">Hydrolase</keyword>
<dbReference type="Proteomes" id="UP000320184">
    <property type="component" value="Unassembled WGS sequence"/>
</dbReference>
<keyword evidence="2" id="KW-0720">Serine protease</keyword>
<comment type="caution">
    <text evidence="4">The sequence shown here is derived from an EMBL/GenBank/DDBJ whole genome shotgun (WGS) entry which is preliminary data.</text>
</comment>
<evidence type="ECO:0000259" key="3">
    <source>
        <dbReference type="PROSITE" id="PS50240"/>
    </source>
</evidence>
<dbReference type="SUPFAM" id="SSF50494">
    <property type="entry name" value="Trypsin-like serine proteases"/>
    <property type="match status" value="1"/>
</dbReference>
<gene>
    <name evidence="4" type="ORF">E6K73_13820</name>
</gene>
<dbReference type="PANTHER" id="PTHR24260">
    <property type="match status" value="1"/>
</dbReference>
<reference evidence="4 5" key="1">
    <citation type="journal article" date="2019" name="Nat. Microbiol.">
        <title>Mediterranean grassland soil C-N compound turnover is dependent on rainfall and depth, and is mediated by genomically divergent microorganisms.</title>
        <authorList>
            <person name="Diamond S."/>
            <person name="Andeer P.F."/>
            <person name="Li Z."/>
            <person name="Crits-Christoph A."/>
            <person name="Burstein D."/>
            <person name="Anantharaman K."/>
            <person name="Lane K.R."/>
            <person name="Thomas B.C."/>
            <person name="Pan C."/>
            <person name="Northen T.R."/>
            <person name="Banfield J.F."/>
        </authorList>
    </citation>
    <scope>NUCLEOTIDE SEQUENCE [LARGE SCALE GENOMIC DNA]</scope>
    <source>
        <strain evidence="4">WS_3</strain>
    </source>
</reference>
<dbReference type="AlphaFoldDB" id="A0A538S7H4"/>
<evidence type="ECO:0000313" key="5">
    <source>
        <dbReference type="Proteomes" id="UP000320184"/>
    </source>
</evidence>
<keyword evidence="2 4" id="KW-0645">Protease</keyword>
<proteinExistence type="predicted"/>
<evidence type="ECO:0000313" key="4">
    <source>
        <dbReference type="EMBL" id="TMQ47329.1"/>
    </source>
</evidence>
<dbReference type="EMBL" id="VBOT01000189">
    <property type="protein sequence ID" value="TMQ47329.1"/>
    <property type="molecule type" value="Genomic_DNA"/>
</dbReference>
<dbReference type="GO" id="GO:0004252">
    <property type="term" value="F:serine-type endopeptidase activity"/>
    <property type="evidence" value="ECO:0007669"/>
    <property type="project" value="InterPro"/>
</dbReference>
<protein>
    <submittedName>
        <fullName evidence="4">Trypsin-like serine protease</fullName>
    </submittedName>
</protein>
<accession>A0A538S7H4</accession>
<dbReference type="Pfam" id="PF00089">
    <property type="entry name" value="Trypsin"/>
    <property type="match status" value="1"/>
</dbReference>
<dbReference type="InterPro" id="IPR043504">
    <property type="entry name" value="Peptidase_S1_PA_chymotrypsin"/>
</dbReference>
<dbReference type="InterPro" id="IPR001314">
    <property type="entry name" value="Peptidase_S1A"/>
</dbReference>
<keyword evidence="1" id="KW-1015">Disulfide bond</keyword>
<feature type="domain" description="Peptidase S1" evidence="3">
    <location>
        <begin position="38"/>
        <end position="284"/>
    </location>
</feature>
<dbReference type="PROSITE" id="PS00135">
    <property type="entry name" value="TRYPSIN_SER"/>
    <property type="match status" value="1"/>
</dbReference>
<dbReference type="InterPro" id="IPR051333">
    <property type="entry name" value="CLIP_Serine_Protease"/>
</dbReference>
<dbReference type="PANTHER" id="PTHR24260:SF136">
    <property type="entry name" value="GH08193P-RELATED"/>
    <property type="match status" value="1"/>
</dbReference>
<organism evidence="4 5">
    <name type="scientific">Eiseniibacteriota bacterium</name>
    <dbReference type="NCBI Taxonomy" id="2212470"/>
    <lineage>
        <taxon>Bacteria</taxon>
        <taxon>Candidatus Eiseniibacteriota</taxon>
    </lineage>
</organism>
<dbReference type="PROSITE" id="PS51257">
    <property type="entry name" value="PROKAR_LIPOPROTEIN"/>
    <property type="match status" value="1"/>
</dbReference>
<evidence type="ECO:0000256" key="1">
    <source>
        <dbReference type="ARBA" id="ARBA00023157"/>
    </source>
</evidence>
<dbReference type="PROSITE" id="PS00134">
    <property type="entry name" value="TRYPSIN_HIS"/>
    <property type="match status" value="1"/>
</dbReference>
<evidence type="ECO:0000256" key="2">
    <source>
        <dbReference type="RuleBase" id="RU363034"/>
    </source>
</evidence>
<dbReference type="InterPro" id="IPR009003">
    <property type="entry name" value="Peptidase_S1_PA"/>
</dbReference>
<dbReference type="Gene3D" id="2.40.10.10">
    <property type="entry name" value="Trypsin-like serine proteases"/>
    <property type="match status" value="1"/>
</dbReference>
<dbReference type="PRINTS" id="PR00722">
    <property type="entry name" value="CHYMOTRYPSIN"/>
</dbReference>
<dbReference type="InterPro" id="IPR033116">
    <property type="entry name" value="TRYPSIN_SER"/>
</dbReference>
<sequence>MKPIRIAANLLLGTALMGGCSDRTPTASRDAPLQPTAMIMGEIDRGHPYVGAIILDAPSPSWFPAAYQPWYCSGTLVSRWVVLTAAHCFAFAAQTTGYPAEALPLSLVHVSFAENVTNPISWREVTGYALHPDFVPPFGIPDVALVFLSRPVNDIQPGTLARAGYLDSFKNAELQASTFWDVGYGMLGAEDNFALTGDRRIARVGFQALDANFLYMERDPGGPCVGDSGGPILLQAGDVEYVVADLHGLRVKFNSNTKQDCTDDFATQRMDLASVVNFIQANIASHGP</sequence>
<dbReference type="InterPro" id="IPR001254">
    <property type="entry name" value="Trypsin_dom"/>
</dbReference>
<dbReference type="SMART" id="SM00020">
    <property type="entry name" value="Tryp_SPc"/>
    <property type="match status" value="1"/>
</dbReference>
<name>A0A538S7H4_UNCEI</name>